<organism evidence="3 4">
    <name type="scientific">Henriciella algicola</name>
    <dbReference type="NCBI Taxonomy" id="1608422"/>
    <lineage>
        <taxon>Bacteria</taxon>
        <taxon>Pseudomonadati</taxon>
        <taxon>Pseudomonadota</taxon>
        <taxon>Alphaproteobacteria</taxon>
        <taxon>Hyphomonadales</taxon>
        <taxon>Hyphomonadaceae</taxon>
        <taxon>Henriciella</taxon>
    </lineage>
</organism>
<dbReference type="OrthoDB" id="7619587at2"/>
<gene>
    <name evidence="3" type="ORF">D1222_01710</name>
</gene>
<dbReference type="RefSeq" id="WP_119452511.1">
    <property type="nucleotide sequence ID" value="NZ_QWGA01000003.1"/>
</dbReference>
<dbReference type="AlphaFoldDB" id="A0A399RK12"/>
<dbReference type="EMBL" id="QWGA01000003">
    <property type="protein sequence ID" value="RIJ31011.1"/>
    <property type="molecule type" value="Genomic_DNA"/>
</dbReference>
<sequence>MPRFLSLGLIAFACALPSLGEELLVVEAISAEEVTTEDEDAIVRLPADGEVRSPRDRERLKADKLKPGGGLLASFDTDEDGIVSREDLAAGIEAAFANADANGDGELTALEQQAWARSLPTRDNSLANPVRFDPNLDRRVSFEEFSAVITDLWTDYRADGDDVLRISDLKAPEEKKNRFPNLLDGELSTRAGSTIPQLKAQ</sequence>
<evidence type="ECO:0000259" key="2">
    <source>
        <dbReference type="PROSITE" id="PS50222"/>
    </source>
</evidence>
<dbReference type="GO" id="GO:0005509">
    <property type="term" value="F:calcium ion binding"/>
    <property type="evidence" value="ECO:0007669"/>
    <property type="project" value="InterPro"/>
</dbReference>
<reference evidence="3 4" key="1">
    <citation type="submission" date="2018-08" db="EMBL/GenBank/DDBJ databases">
        <title>Henriciella mobilis sp. nov., isolated from seawater.</title>
        <authorList>
            <person name="Cheng H."/>
            <person name="Wu Y.-H."/>
            <person name="Xu X.-W."/>
            <person name="Guo L.-L."/>
        </authorList>
    </citation>
    <scope>NUCLEOTIDE SEQUENCE [LARGE SCALE GENOMIC DNA]</scope>
    <source>
        <strain evidence="3 4">CCUG67844</strain>
    </source>
</reference>
<dbReference type="Proteomes" id="UP000265845">
    <property type="component" value="Unassembled WGS sequence"/>
</dbReference>
<dbReference type="Gene3D" id="1.10.238.10">
    <property type="entry name" value="EF-hand"/>
    <property type="match status" value="1"/>
</dbReference>
<accession>A0A399RK12</accession>
<dbReference type="SUPFAM" id="SSF47473">
    <property type="entry name" value="EF-hand"/>
    <property type="match status" value="1"/>
</dbReference>
<dbReference type="InterPro" id="IPR011992">
    <property type="entry name" value="EF-hand-dom_pair"/>
</dbReference>
<dbReference type="InterPro" id="IPR002048">
    <property type="entry name" value="EF_hand_dom"/>
</dbReference>
<name>A0A399RK12_9PROT</name>
<dbReference type="Pfam" id="PF13202">
    <property type="entry name" value="EF-hand_5"/>
    <property type="match status" value="1"/>
</dbReference>
<evidence type="ECO:0000313" key="4">
    <source>
        <dbReference type="Proteomes" id="UP000265845"/>
    </source>
</evidence>
<protein>
    <submittedName>
        <fullName evidence="3">EF-hand domain-containing protein</fullName>
    </submittedName>
</protein>
<dbReference type="PROSITE" id="PS50222">
    <property type="entry name" value="EF_HAND_2"/>
    <property type="match status" value="1"/>
</dbReference>
<feature type="domain" description="EF-hand" evidence="2">
    <location>
        <begin position="87"/>
        <end position="122"/>
    </location>
</feature>
<evidence type="ECO:0000313" key="3">
    <source>
        <dbReference type="EMBL" id="RIJ31011.1"/>
    </source>
</evidence>
<comment type="caution">
    <text evidence="3">The sequence shown here is derived from an EMBL/GenBank/DDBJ whole genome shotgun (WGS) entry which is preliminary data.</text>
</comment>
<feature type="chain" id="PRO_5017369838" evidence="1">
    <location>
        <begin position="21"/>
        <end position="201"/>
    </location>
</feature>
<evidence type="ECO:0000256" key="1">
    <source>
        <dbReference type="SAM" id="SignalP"/>
    </source>
</evidence>
<feature type="signal peptide" evidence="1">
    <location>
        <begin position="1"/>
        <end position="20"/>
    </location>
</feature>
<keyword evidence="4" id="KW-1185">Reference proteome</keyword>
<proteinExistence type="predicted"/>
<keyword evidence="1" id="KW-0732">Signal</keyword>